<dbReference type="EMBL" id="JBJUIK010000016">
    <property type="protein sequence ID" value="KAL3500289.1"/>
    <property type="molecule type" value="Genomic_DNA"/>
</dbReference>
<feature type="domain" description="Reverse transcriptase zinc-binding" evidence="1">
    <location>
        <begin position="69"/>
        <end position="152"/>
    </location>
</feature>
<dbReference type="Proteomes" id="UP001630127">
    <property type="component" value="Unassembled WGS sequence"/>
</dbReference>
<proteinExistence type="predicted"/>
<organism evidence="2 3">
    <name type="scientific">Cinchona calisaya</name>
    <dbReference type="NCBI Taxonomy" id="153742"/>
    <lineage>
        <taxon>Eukaryota</taxon>
        <taxon>Viridiplantae</taxon>
        <taxon>Streptophyta</taxon>
        <taxon>Embryophyta</taxon>
        <taxon>Tracheophyta</taxon>
        <taxon>Spermatophyta</taxon>
        <taxon>Magnoliopsida</taxon>
        <taxon>eudicotyledons</taxon>
        <taxon>Gunneridae</taxon>
        <taxon>Pentapetalae</taxon>
        <taxon>asterids</taxon>
        <taxon>lamiids</taxon>
        <taxon>Gentianales</taxon>
        <taxon>Rubiaceae</taxon>
        <taxon>Cinchonoideae</taxon>
        <taxon>Cinchoneae</taxon>
        <taxon>Cinchona</taxon>
    </lineage>
</organism>
<evidence type="ECO:0000259" key="1">
    <source>
        <dbReference type="Pfam" id="PF13966"/>
    </source>
</evidence>
<dbReference type="InterPro" id="IPR026960">
    <property type="entry name" value="RVT-Znf"/>
</dbReference>
<accession>A0ABD2Y1J7</accession>
<evidence type="ECO:0000313" key="2">
    <source>
        <dbReference type="EMBL" id="KAL3500289.1"/>
    </source>
</evidence>
<comment type="caution">
    <text evidence="2">The sequence shown here is derived from an EMBL/GenBank/DDBJ whole genome shotgun (WGS) entry which is preliminary data.</text>
</comment>
<keyword evidence="3" id="KW-1185">Reference proteome</keyword>
<evidence type="ECO:0000313" key="3">
    <source>
        <dbReference type="Proteomes" id="UP001630127"/>
    </source>
</evidence>
<dbReference type="Pfam" id="PF13966">
    <property type="entry name" value="zf-RVT"/>
    <property type="match status" value="1"/>
</dbReference>
<protein>
    <recommendedName>
        <fullName evidence="1">Reverse transcriptase zinc-binding domain-containing protein</fullName>
    </recommendedName>
</protein>
<sequence>MNAPHERDSRRKYVTNICVAEACSGQNGNEDLIIFAYPNFSKELLAGKSACLSLGKDCKVWKDTSTSDFTVFSAVDLIRLHYAHLISRKMIWNRRIPLKLSIFIWRMLNKALPMDGQLKRMGIPIDSRCAFCNSEESYQHFFMDCSLAMEVWGHFE</sequence>
<name>A0ABD2Y1J7_9GENT</name>
<dbReference type="AlphaFoldDB" id="A0ABD2Y1J7"/>
<gene>
    <name evidence="2" type="ORF">ACH5RR_039382</name>
</gene>
<reference evidence="2 3" key="1">
    <citation type="submission" date="2024-11" db="EMBL/GenBank/DDBJ databases">
        <title>A near-complete genome assembly of Cinchona calisaya.</title>
        <authorList>
            <person name="Lian D.C."/>
            <person name="Zhao X.W."/>
            <person name="Wei L."/>
        </authorList>
    </citation>
    <scope>NUCLEOTIDE SEQUENCE [LARGE SCALE GENOMIC DNA]</scope>
    <source>
        <tissue evidence="2">Nenye</tissue>
    </source>
</reference>